<keyword evidence="2" id="KW-1185">Reference proteome</keyword>
<proteinExistence type="predicted"/>
<dbReference type="STRING" id="1283841.A0A084Q853"/>
<sequence>MERQKATPYASLPLALDKKVICMLNGALTPYIKDYVLVIKYEITEADDDDDFEIFERVLDELIINTTKGIQDLVEPKTSKTALKPAVSLFNAETQNGVEFHAAQNEPDAKYSHFPKIKAPRYLQSPPRIPPLFPFFRTYSAQKHICPKTTKLEIPITELLKKGATIHQLAAHYAIKELEEGRGWLSIAKDGECRLLKDKFDGKFSDMVEREAIRLGLQYQMAGKHCFFVATQEDSCKVPEDTVSEDAVEFEVVQDSTSIWQFAIAPTDAFGVSRMDLCNPLRANGILLHLQRQHNMELG</sequence>
<evidence type="ECO:0000313" key="2">
    <source>
        <dbReference type="Proteomes" id="UP000028524"/>
    </source>
</evidence>
<gene>
    <name evidence="1" type="ORF">S40285_09602</name>
</gene>
<reference evidence="1 2" key="1">
    <citation type="journal article" date="2014" name="BMC Genomics">
        <title>Comparative genome sequencing reveals chemotype-specific gene clusters in the toxigenic black mold Stachybotrys.</title>
        <authorList>
            <person name="Semeiks J."/>
            <person name="Borek D."/>
            <person name="Otwinowski Z."/>
            <person name="Grishin N.V."/>
        </authorList>
    </citation>
    <scope>NUCLEOTIDE SEQUENCE [LARGE SCALE GENOMIC DNA]</scope>
    <source>
        <strain evidence="1 2">IBT 40285</strain>
    </source>
</reference>
<dbReference type="OrthoDB" id="1729737at2759"/>
<dbReference type="InParanoid" id="A0A084Q853"/>
<dbReference type="HOGENOM" id="CLU_931195_0_0_1"/>
<organism evidence="1 2">
    <name type="scientific">Stachybotrys chlorohalonatus (strain IBT 40285)</name>
    <dbReference type="NCBI Taxonomy" id="1283841"/>
    <lineage>
        <taxon>Eukaryota</taxon>
        <taxon>Fungi</taxon>
        <taxon>Dikarya</taxon>
        <taxon>Ascomycota</taxon>
        <taxon>Pezizomycotina</taxon>
        <taxon>Sordariomycetes</taxon>
        <taxon>Hypocreomycetidae</taxon>
        <taxon>Hypocreales</taxon>
        <taxon>Stachybotryaceae</taxon>
        <taxon>Stachybotrys</taxon>
    </lineage>
</organism>
<protein>
    <submittedName>
        <fullName evidence="1">Uncharacterized protein</fullName>
    </submittedName>
</protein>
<accession>A0A084Q853</accession>
<name>A0A084Q853_STAC4</name>
<dbReference type="AlphaFoldDB" id="A0A084Q853"/>
<dbReference type="PANTHER" id="PTHR45737:SF6">
    <property type="entry name" value="VON WILLEBRAND FACTOR A DOMAIN-CONTAINING PROTEIN 5A"/>
    <property type="match status" value="1"/>
</dbReference>
<evidence type="ECO:0000313" key="1">
    <source>
        <dbReference type="EMBL" id="KFA60138.1"/>
    </source>
</evidence>
<dbReference type="EMBL" id="KL661899">
    <property type="protein sequence ID" value="KFA60138.1"/>
    <property type="molecule type" value="Genomic_DNA"/>
</dbReference>
<dbReference type="Proteomes" id="UP000028524">
    <property type="component" value="Unassembled WGS sequence"/>
</dbReference>
<dbReference type="PANTHER" id="PTHR45737">
    <property type="entry name" value="VON WILLEBRAND FACTOR A DOMAIN-CONTAINING PROTEIN 5A"/>
    <property type="match status" value="1"/>
</dbReference>